<dbReference type="WBParaSite" id="maker-uti_cns_0002490-snap-gene-0.18-mRNA-1">
    <property type="protein sequence ID" value="maker-uti_cns_0002490-snap-gene-0.18-mRNA-1"/>
    <property type="gene ID" value="maker-uti_cns_0002490-snap-gene-0.18"/>
</dbReference>
<sequence>ARPGSDCLIEKPLGPAADGVGEDVEDGGAASPRRHVLSSLIILYSISLTMLGVVIPVSDGLASGTLRHQTYDQIFYLYMHFAGLVFLAFISLVIYRFKEPRRALSTDATLQKADGCSGSSGSSG</sequence>
<feature type="transmembrane region" description="Helical" evidence="2">
    <location>
        <begin position="36"/>
        <end position="55"/>
    </location>
</feature>
<name>A0A1I8GNZ5_9PLAT</name>
<evidence type="ECO:0000313" key="4">
    <source>
        <dbReference type="WBParaSite" id="maker-uti_cns_0002490-snap-gene-0.18-mRNA-1"/>
    </source>
</evidence>
<feature type="transmembrane region" description="Helical" evidence="2">
    <location>
        <begin position="75"/>
        <end position="95"/>
    </location>
</feature>
<dbReference type="Proteomes" id="UP000095280">
    <property type="component" value="Unplaced"/>
</dbReference>
<keyword evidence="2" id="KW-0472">Membrane</keyword>
<accession>A0A1I8GNZ5</accession>
<feature type="region of interest" description="Disordered" evidence="1">
    <location>
        <begin position="11"/>
        <end position="30"/>
    </location>
</feature>
<keyword evidence="2" id="KW-0812">Transmembrane</keyword>
<evidence type="ECO:0000256" key="2">
    <source>
        <dbReference type="SAM" id="Phobius"/>
    </source>
</evidence>
<evidence type="ECO:0000256" key="1">
    <source>
        <dbReference type="SAM" id="MobiDB-lite"/>
    </source>
</evidence>
<organism evidence="3 4">
    <name type="scientific">Macrostomum lignano</name>
    <dbReference type="NCBI Taxonomy" id="282301"/>
    <lineage>
        <taxon>Eukaryota</taxon>
        <taxon>Metazoa</taxon>
        <taxon>Spiralia</taxon>
        <taxon>Lophotrochozoa</taxon>
        <taxon>Platyhelminthes</taxon>
        <taxon>Rhabditophora</taxon>
        <taxon>Macrostomorpha</taxon>
        <taxon>Macrostomida</taxon>
        <taxon>Macrostomidae</taxon>
        <taxon>Macrostomum</taxon>
    </lineage>
</organism>
<keyword evidence="2" id="KW-1133">Transmembrane helix</keyword>
<keyword evidence="3" id="KW-1185">Reference proteome</keyword>
<reference evidence="4" key="1">
    <citation type="submission" date="2016-11" db="UniProtKB">
        <authorList>
            <consortium name="WormBaseParasite"/>
        </authorList>
    </citation>
    <scope>IDENTIFICATION</scope>
</reference>
<protein>
    <submittedName>
        <fullName evidence="4">Cytochrome b561 domain-containing protein</fullName>
    </submittedName>
</protein>
<proteinExistence type="predicted"/>
<evidence type="ECO:0000313" key="3">
    <source>
        <dbReference type="Proteomes" id="UP000095280"/>
    </source>
</evidence>
<dbReference type="AlphaFoldDB" id="A0A1I8GNZ5"/>